<dbReference type="Proteomes" id="UP000255168">
    <property type="component" value="Plasmid II"/>
</dbReference>
<dbReference type="CDD" id="cd07719">
    <property type="entry name" value="arylsulfatase_AtsA-like_MBL-fold"/>
    <property type="match status" value="1"/>
</dbReference>
<evidence type="ECO:0000256" key="1">
    <source>
        <dbReference type="ARBA" id="ARBA00022801"/>
    </source>
</evidence>
<evidence type="ECO:0000256" key="2">
    <source>
        <dbReference type="SAM" id="SignalP"/>
    </source>
</evidence>
<keyword evidence="1" id="KW-0378">Hydrolase</keyword>
<dbReference type="PANTHER" id="PTHR46018">
    <property type="entry name" value="ZINC PHOSPHODIESTERASE ELAC PROTEIN 1"/>
    <property type="match status" value="1"/>
</dbReference>
<dbReference type="RefSeq" id="WP_026164058.1">
    <property type="nucleotide sequence ID" value="NZ_AQUR01000085.1"/>
</dbReference>
<dbReference type="InterPro" id="IPR001279">
    <property type="entry name" value="Metallo-B-lactamas"/>
</dbReference>
<keyword evidence="5" id="KW-0614">Plasmid</keyword>
<name>A0A375HRF3_9BURK</name>
<evidence type="ECO:0000313" key="7">
    <source>
        <dbReference type="Proteomes" id="UP000256710"/>
    </source>
</evidence>
<sequence>MKSSSLLSALTGIILTCASALSAAAPAAAPAAGTASATVTTTAASARAGGTDRTDHFRVTLLGTGTPVPSPARAGYSTLVEAGGQKLVFDFGRNVSVRLWQLRIPLGSVDAHFLTHFHSDHLVGLPDLWLTGWLRPPYGRRDRPMALYGPAGTRALAEGLRQAFAADIAIRHKDEGSALTGITIDAHDVAPGVVYEKDGVRVTAFENDHGDHIRPSYGYRIDYRGRSVVLSGDTRFSPAVVAQARNADVLVHCVTLIPDALLASNPAYRAIYDHLSSPEDAARVFQAAAPKLAVFSHIGLNGDATVGQIVERVRKTYAGELLVGEDLTRMDISLEGRTGTSGGIAVWQEQP</sequence>
<organism evidence="5 6">
    <name type="scientific">Cupriavidus neocaledonicus</name>
    <dbReference type="NCBI Taxonomy" id="1040979"/>
    <lineage>
        <taxon>Bacteria</taxon>
        <taxon>Pseudomonadati</taxon>
        <taxon>Pseudomonadota</taxon>
        <taxon>Betaproteobacteria</taxon>
        <taxon>Burkholderiales</taxon>
        <taxon>Burkholderiaceae</taxon>
        <taxon>Cupriavidus</taxon>
    </lineage>
</organism>
<accession>A0A375HRF3</accession>
<evidence type="ECO:0000313" key="5">
    <source>
        <dbReference type="EMBL" id="SPD60781.1"/>
    </source>
</evidence>
<feature type="chain" id="PRO_5016861626" evidence="2">
    <location>
        <begin position="24"/>
        <end position="351"/>
    </location>
</feature>
<keyword evidence="7" id="KW-1185">Reference proteome</keyword>
<dbReference type="Pfam" id="PF12706">
    <property type="entry name" value="Lactamase_B_2"/>
    <property type="match status" value="1"/>
</dbReference>
<dbReference type="GO" id="GO:0042781">
    <property type="term" value="F:3'-tRNA processing endoribonuclease activity"/>
    <property type="evidence" value="ECO:0007669"/>
    <property type="project" value="TreeGrafter"/>
</dbReference>
<dbReference type="PANTHER" id="PTHR46018:SF2">
    <property type="entry name" value="ZINC PHOSPHODIESTERASE ELAC PROTEIN 1"/>
    <property type="match status" value="1"/>
</dbReference>
<reference evidence="6 7" key="1">
    <citation type="submission" date="2018-01" db="EMBL/GenBank/DDBJ databases">
        <authorList>
            <person name="Clerissi C."/>
        </authorList>
    </citation>
    <scope>NUCLEOTIDE SEQUENCE [LARGE SCALE GENOMIC DNA]</scope>
    <source>
        <strain evidence="4">Cupriavidus taiwanensis STM 6082</strain>
        <strain evidence="5">Cupriavidus taiwanensis STM 6160</strain>
        <plasmid evidence="6">ii</plasmid>
        <plasmid evidence="5">II</plasmid>
    </source>
</reference>
<dbReference type="AlphaFoldDB" id="A0A375HRF3"/>
<geneLocation type="plasmid" evidence="6">
    <name>ii</name>
</geneLocation>
<evidence type="ECO:0000313" key="4">
    <source>
        <dbReference type="EMBL" id="SOZ39884.1"/>
    </source>
</evidence>
<dbReference type="InterPro" id="IPR036866">
    <property type="entry name" value="RibonucZ/Hydroxyglut_hydro"/>
</dbReference>
<feature type="signal peptide" evidence="2">
    <location>
        <begin position="1"/>
        <end position="23"/>
    </location>
</feature>
<feature type="domain" description="Metallo-beta-lactamase" evidence="3">
    <location>
        <begin position="74"/>
        <end position="274"/>
    </location>
</feature>
<dbReference type="EMBL" id="OFTC01000044">
    <property type="protein sequence ID" value="SOZ39884.1"/>
    <property type="molecule type" value="Genomic_DNA"/>
</dbReference>
<dbReference type="Proteomes" id="UP000256710">
    <property type="component" value="Unassembled WGS sequence"/>
</dbReference>
<gene>
    <name evidence="4" type="ORF">CBM2605_B50056</name>
    <name evidence="5" type="ORF">CBM2607_MP21439</name>
</gene>
<evidence type="ECO:0000313" key="6">
    <source>
        <dbReference type="Proteomes" id="UP000255168"/>
    </source>
</evidence>
<evidence type="ECO:0000259" key="3">
    <source>
        <dbReference type="SMART" id="SM00849"/>
    </source>
</evidence>
<dbReference type="Gene3D" id="3.60.15.10">
    <property type="entry name" value="Ribonuclease Z/Hydroxyacylglutathione hydrolase-like"/>
    <property type="match status" value="1"/>
</dbReference>
<dbReference type="SUPFAM" id="SSF56281">
    <property type="entry name" value="Metallo-hydrolase/oxidoreductase"/>
    <property type="match status" value="1"/>
</dbReference>
<proteinExistence type="predicted"/>
<dbReference type="EMBL" id="LT984807">
    <property type="protein sequence ID" value="SPD60781.1"/>
    <property type="molecule type" value="Genomic_DNA"/>
</dbReference>
<protein>
    <submittedName>
        <fullName evidence="5">Ribonuclease Z</fullName>
    </submittedName>
</protein>
<geneLocation type="plasmid" evidence="5">
    <name>II</name>
</geneLocation>
<dbReference type="InterPro" id="IPR044094">
    <property type="entry name" value="AtsA-like_MBL-fold"/>
</dbReference>
<dbReference type="SMART" id="SM00849">
    <property type="entry name" value="Lactamase_B"/>
    <property type="match status" value="1"/>
</dbReference>
<keyword evidence="2" id="KW-0732">Signal</keyword>